<keyword evidence="3" id="KW-1185">Reference proteome</keyword>
<reference evidence="2 3" key="1">
    <citation type="journal article" date="2019" name="Int. J. Syst. Evol. Microbiol.">
        <title>The Global Catalogue of Microorganisms (GCM) 10K type strain sequencing project: providing services to taxonomists for standard genome sequencing and annotation.</title>
        <authorList>
            <consortium name="The Broad Institute Genomics Platform"/>
            <consortium name="The Broad Institute Genome Sequencing Center for Infectious Disease"/>
            <person name="Wu L."/>
            <person name="Ma J."/>
        </authorList>
    </citation>
    <scope>NUCLEOTIDE SEQUENCE [LARGE SCALE GENOMIC DNA]</scope>
    <source>
        <strain evidence="2 3">JCM 15478</strain>
    </source>
</reference>
<protein>
    <submittedName>
        <fullName evidence="2">Uncharacterized protein</fullName>
    </submittedName>
</protein>
<evidence type="ECO:0000256" key="1">
    <source>
        <dbReference type="SAM" id="Phobius"/>
    </source>
</evidence>
<dbReference type="RefSeq" id="WP_344527521.1">
    <property type="nucleotide sequence ID" value="NZ_BAAAPE010000007.1"/>
</dbReference>
<keyword evidence="1" id="KW-0472">Membrane</keyword>
<proteinExistence type="predicted"/>
<keyword evidence="1" id="KW-1133">Transmembrane helix</keyword>
<dbReference type="EMBL" id="BAAAPE010000007">
    <property type="protein sequence ID" value="GAA2073488.1"/>
    <property type="molecule type" value="Genomic_DNA"/>
</dbReference>
<accession>A0ABN2VVD9</accession>
<keyword evidence="1" id="KW-0812">Transmembrane</keyword>
<gene>
    <name evidence="2" type="ORF">GCM10009801_26850</name>
</gene>
<name>A0ABN2VVD9_9ACTN</name>
<evidence type="ECO:0000313" key="2">
    <source>
        <dbReference type="EMBL" id="GAA2073488.1"/>
    </source>
</evidence>
<evidence type="ECO:0000313" key="3">
    <source>
        <dbReference type="Proteomes" id="UP001500016"/>
    </source>
</evidence>
<organism evidence="2 3">
    <name type="scientific">Streptomyces albiaxialis</name>
    <dbReference type="NCBI Taxonomy" id="329523"/>
    <lineage>
        <taxon>Bacteria</taxon>
        <taxon>Bacillati</taxon>
        <taxon>Actinomycetota</taxon>
        <taxon>Actinomycetes</taxon>
        <taxon>Kitasatosporales</taxon>
        <taxon>Streptomycetaceae</taxon>
        <taxon>Streptomyces</taxon>
    </lineage>
</organism>
<comment type="caution">
    <text evidence="2">The sequence shown here is derived from an EMBL/GenBank/DDBJ whole genome shotgun (WGS) entry which is preliminary data.</text>
</comment>
<dbReference type="Proteomes" id="UP001500016">
    <property type="component" value="Unassembled WGS sequence"/>
</dbReference>
<feature type="transmembrane region" description="Helical" evidence="1">
    <location>
        <begin position="12"/>
        <end position="30"/>
    </location>
</feature>
<sequence>MPNALETALNVLISLTLLALLLGPEIVGHLRERRIDRQLRDAERGIRPSDGTLPDKAAEKEIAVHLTPVADRPACRGDDTCTAA</sequence>